<protein>
    <submittedName>
        <fullName evidence="2 4">Uncharacterized protein</fullName>
    </submittedName>
</protein>
<feature type="region of interest" description="Disordered" evidence="1">
    <location>
        <begin position="378"/>
        <end position="402"/>
    </location>
</feature>
<keyword evidence="3" id="KW-1185">Reference proteome</keyword>
<accession>A0A158RED1</accession>
<feature type="compositionally biased region" description="Polar residues" evidence="1">
    <location>
        <begin position="1"/>
        <end position="10"/>
    </location>
</feature>
<name>A0A158RED1_HYDTA</name>
<feature type="compositionally biased region" description="Basic and acidic residues" evidence="1">
    <location>
        <begin position="18"/>
        <end position="27"/>
    </location>
</feature>
<evidence type="ECO:0000256" key="1">
    <source>
        <dbReference type="SAM" id="MobiDB-lite"/>
    </source>
</evidence>
<evidence type="ECO:0000313" key="4">
    <source>
        <dbReference type="WBParaSite" id="TTAC_0000709201-mRNA-1"/>
    </source>
</evidence>
<dbReference type="WBParaSite" id="TTAC_0000709201-mRNA-1">
    <property type="protein sequence ID" value="TTAC_0000709201-mRNA-1"/>
    <property type="gene ID" value="TTAC_0000709201"/>
</dbReference>
<feature type="compositionally biased region" description="Low complexity" evidence="1">
    <location>
        <begin position="378"/>
        <end position="389"/>
    </location>
</feature>
<reference evidence="4" key="1">
    <citation type="submission" date="2016-04" db="UniProtKB">
        <authorList>
            <consortium name="WormBaseParasite"/>
        </authorList>
    </citation>
    <scope>IDENTIFICATION</scope>
</reference>
<evidence type="ECO:0000313" key="2">
    <source>
        <dbReference type="EMBL" id="VDM31392.1"/>
    </source>
</evidence>
<sequence length="822" mass="88517">MHSRFSSSNVGKALYSRLTDKNEETPSRRTSSRSASAVTLNNNLGRQRRCTPRSSIARSKKGTVHNTIAANGPDADATANKTSNSSRGNDNKGDSVRLGPLHIDITSPTSTTSSGRKSGDDMVLQRNDAKENGLRISNGEATSVLSADKTFPVILPKNNSNTVAKSITTSSAPKRDLFSIAALTAVEENEEASPLGKPSQEQHQSQIHLPQLSQPPQPRQNGHLLTPAQWLERLSCRGAEMALNKGGFGVAEEELRQLTHLLFTDRAFTEQVARLPPVAQIMAIYHQQQQEHLRQQHQRSQIPSSCSPSTVQSFAKTFNPQQNSVSAGVPPTAAMDSSVPLTNKAFPPSSHPPLPFTPPIASSSSSAAVVSITTATTTTTANRTSSATNFPTPVNSTPASVTTPIHPPPLPHSPAFFNSTAVAAALAAGLRSTAPVFQGQAQSLSTGQFLPAPSISTAGTSIPSAPPSLSHHPFMANPPHLSTLWSHHHLPRLQPPAPDFPYLLSPHLHPQSVPPSSNPANARKAMPVVDAVDLTSVAGGGNGVGNMKRSAGARLSVPQSLLNFPNFWAHQRSPVAIATPIQQPQPQPSPSASRRPHQLPRFRDLFRIEGVLSNRGATAHLRICYHIMMDKTHGLKSVNPSNPWWYVEPSATLSQPKPRERPPPPPHLSHHQTIPRFPNYEQFMRTALGGGGASGNCAVPSLPPHPIAIDLTRSPPPHLAGLAISSVRKPLQHPELPRSVDPVTAVKLLQQQRQQQQQETELMMALKRRRVMPEGGSLVSSPLPPPPMQPPPQLLPPPHYQNGGIRMPLSFPFSPSHFRHPL</sequence>
<feature type="region of interest" description="Disordered" evidence="1">
    <location>
        <begin position="1"/>
        <end position="121"/>
    </location>
</feature>
<gene>
    <name evidence="2" type="ORF">TTAC_LOCUS7077</name>
</gene>
<feature type="compositionally biased region" description="Polar residues" evidence="1">
    <location>
        <begin position="79"/>
        <end position="88"/>
    </location>
</feature>
<feature type="region of interest" description="Disordered" evidence="1">
    <location>
        <begin position="189"/>
        <end position="223"/>
    </location>
</feature>
<reference evidence="2 3" key="2">
    <citation type="submission" date="2018-11" db="EMBL/GenBank/DDBJ databases">
        <authorList>
            <consortium name="Pathogen Informatics"/>
        </authorList>
    </citation>
    <scope>NUCLEOTIDE SEQUENCE [LARGE SCALE GENOMIC DNA]</scope>
</reference>
<dbReference type="OrthoDB" id="6275993at2759"/>
<proteinExistence type="predicted"/>
<feature type="region of interest" description="Disordered" evidence="1">
    <location>
        <begin position="653"/>
        <end position="674"/>
    </location>
</feature>
<evidence type="ECO:0000313" key="3">
    <source>
        <dbReference type="Proteomes" id="UP000274429"/>
    </source>
</evidence>
<feature type="compositionally biased region" description="Low complexity" evidence="1">
    <location>
        <begin position="202"/>
        <end position="212"/>
    </location>
</feature>
<organism evidence="4">
    <name type="scientific">Hydatigena taeniaeformis</name>
    <name type="common">Feline tapeworm</name>
    <name type="synonym">Taenia taeniaeformis</name>
    <dbReference type="NCBI Taxonomy" id="6205"/>
    <lineage>
        <taxon>Eukaryota</taxon>
        <taxon>Metazoa</taxon>
        <taxon>Spiralia</taxon>
        <taxon>Lophotrochozoa</taxon>
        <taxon>Platyhelminthes</taxon>
        <taxon>Cestoda</taxon>
        <taxon>Eucestoda</taxon>
        <taxon>Cyclophyllidea</taxon>
        <taxon>Taeniidae</taxon>
        <taxon>Hydatigera</taxon>
    </lineage>
</organism>
<dbReference type="AlphaFoldDB" id="A0A158RED1"/>
<feature type="compositionally biased region" description="Polar residues" evidence="1">
    <location>
        <begin position="390"/>
        <end position="402"/>
    </location>
</feature>
<dbReference type="Proteomes" id="UP000274429">
    <property type="component" value="Unassembled WGS sequence"/>
</dbReference>
<feature type="compositionally biased region" description="Low complexity" evidence="1">
    <location>
        <begin position="28"/>
        <end position="37"/>
    </location>
</feature>
<dbReference type="EMBL" id="UYWX01020343">
    <property type="protein sequence ID" value="VDM31392.1"/>
    <property type="molecule type" value="Genomic_DNA"/>
</dbReference>